<protein>
    <recommendedName>
        <fullName evidence="2">tRNA threonylcarbamoyladenosine biosynthesis protein TsaB</fullName>
    </recommendedName>
    <alternativeName>
        <fullName evidence="3">t(6)A37 threonylcarbamoyladenosine biosynthesis protein TsaB</fullName>
    </alternativeName>
</protein>
<dbReference type="SUPFAM" id="SSF53067">
    <property type="entry name" value="Actin-like ATPase domain"/>
    <property type="match status" value="2"/>
</dbReference>
<dbReference type="CDD" id="cd24032">
    <property type="entry name" value="ASKHA_NBD_TsaB"/>
    <property type="match status" value="1"/>
</dbReference>
<name>A0AAP8MER9_9GAMM</name>
<evidence type="ECO:0000259" key="4">
    <source>
        <dbReference type="Pfam" id="PF00814"/>
    </source>
</evidence>
<dbReference type="InterPro" id="IPR022496">
    <property type="entry name" value="T6A_TsaB"/>
</dbReference>
<dbReference type="KEGG" id="hja:BST95_09790"/>
<evidence type="ECO:0000256" key="1">
    <source>
        <dbReference type="ARBA" id="ARBA00010493"/>
    </source>
</evidence>
<dbReference type="GO" id="GO:0005829">
    <property type="term" value="C:cytosol"/>
    <property type="evidence" value="ECO:0007669"/>
    <property type="project" value="TreeGrafter"/>
</dbReference>
<reference evidence="5 6" key="1">
    <citation type="submission" date="2018-01" db="EMBL/GenBank/DDBJ databases">
        <title>The draft genome sequence of Halioglobus japonicus S1-36.</title>
        <authorList>
            <person name="Du Z.-J."/>
            <person name="Shi M.-J."/>
        </authorList>
    </citation>
    <scope>NUCLEOTIDE SEQUENCE [LARGE SCALE GENOMIC DNA]</scope>
    <source>
        <strain evidence="5 6">S1-36</strain>
    </source>
</reference>
<gene>
    <name evidence="5" type="primary">tsaB</name>
    <name evidence="5" type="ORF">C0029_08825</name>
</gene>
<keyword evidence="6" id="KW-1185">Reference proteome</keyword>
<dbReference type="NCBIfam" id="TIGR03725">
    <property type="entry name" value="T6A_YeaZ"/>
    <property type="match status" value="1"/>
</dbReference>
<comment type="caution">
    <text evidence="5">The sequence shown here is derived from an EMBL/GenBank/DDBJ whole genome shotgun (WGS) entry which is preliminary data.</text>
</comment>
<dbReference type="InterPro" id="IPR043129">
    <property type="entry name" value="ATPase_NBD"/>
</dbReference>
<evidence type="ECO:0000256" key="2">
    <source>
        <dbReference type="ARBA" id="ARBA00019012"/>
    </source>
</evidence>
<dbReference type="Proteomes" id="UP000235162">
    <property type="component" value="Unassembled WGS sequence"/>
</dbReference>
<dbReference type="GO" id="GO:0002949">
    <property type="term" value="P:tRNA threonylcarbamoyladenosine modification"/>
    <property type="evidence" value="ECO:0007669"/>
    <property type="project" value="InterPro"/>
</dbReference>
<proteinExistence type="inferred from homology"/>
<evidence type="ECO:0000313" key="5">
    <source>
        <dbReference type="EMBL" id="PLW86501.1"/>
    </source>
</evidence>
<dbReference type="InterPro" id="IPR000905">
    <property type="entry name" value="Gcp-like_dom"/>
</dbReference>
<accession>A0AAP8MER9</accession>
<comment type="similarity">
    <text evidence="1">Belongs to the KAE1 / TsaD family. TsaB subfamily.</text>
</comment>
<dbReference type="RefSeq" id="WP_084199097.1">
    <property type="nucleotide sequence ID" value="NZ_BMYL01000002.1"/>
</dbReference>
<feature type="domain" description="Gcp-like" evidence="4">
    <location>
        <begin position="29"/>
        <end position="171"/>
    </location>
</feature>
<dbReference type="PANTHER" id="PTHR11735:SF11">
    <property type="entry name" value="TRNA THREONYLCARBAMOYLADENOSINE BIOSYNTHESIS PROTEIN TSAB"/>
    <property type="match status" value="1"/>
</dbReference>
<sequence length="233" mass="25140">MNGILAIETATEACSVALWRDGNTEHRHELAARQHNQRLFSMLRELLPDGVKDIDAIAYGSGPGSFTGLRIAASAVQGLAFSAGVPAVPVSTLACQVQTALREGLVEEGGYVLSCLDARIKEVYFALYRIEGDEVFEVQAAAGVKPEQMTIAELPAQMVAIGDGCAFVDQFPESVQKVLTAVHAQVLPEARDLIPAARRMLASGTFQKAADVHPVYVRDEVNWKKIHEQGKPS</sequence>
<dbReference type="Pfam" id="PF00814">
    <property type="entry name" value="TsaD"/>
    <property type="match status" value="1"/>
</dbReference>
<dbReference type="EMBL" id="PKUR01000002">
    <property type="protein sequence ID" value="PLW86501.1"/>
    <property type="molecule type" value="Genomic_DNA"/>
</dbReference>
<dbReference type="PANTHER" id="PTHR11735">
    <property type="entry name" value="TRNA N6-ADENOSINE THREONYLCARBAMOYLTRANSFERASE"/>
    <property type="match status" value="1"/>
</dbReference>
<evidence type="ECO:0000256" key="3">
    <source>
        <dbReference type="ARBA" id="ARBA00032446"/>
    </source>
</evidence>
<evidence type="ECO:0000313" key="6">
    <source>
        <dbReference type="Proteomes" id="UP000235162"/>
    </source>
</evidence>
<dbReference type="AlphaFoldDB" id="A0AAP8MER9"/>
<dbReference type="Gene3D" id="3.30.420.40">
    <property type="match status" value="2"/>
</dbReference>
<organism evidence="5 6">
    <name type="scientific">Halioglobus japonicus</name>
    <dbReference type="NCBI Taxonomy" id="930805"/>
    <lineage>
        <taxon>Bacteria</taxon>
        <taxon>Pseudomonadati</taxon>
        <taxon>Pseudomonadota</taxon>
        <taxon>Gammaproteobacteria</taxon>
        <taxon>Cellvibrionales</taxon>
        <taxon>Halieaceae</taxon>
        <taxon>Halioglobus</taxon>
    </lineage>
</organism>